<dbReference type="InterPro" id="IPR023198">
    <property type="entry name" value="PGP-like_dom2"/>
</dbReference>
<evidence type="ECO:0000256" key="4">
    <source>
        <dbReference type="ARBA" id="ARBA00022827"/>
    </source>
</evidence>
<dbReference type="Pfam" id="PF00441">
    <property type="entry name" value="Acyl-CoA_dh_1"/>
    <property type="match status" value="1"/>
</dbReference>
<name>A0A7M5WXT9_9CNID</name>
<feature type="domain" description="Acyl-CoA dehydrogenase/oxidase N-terminal" evidence="10">
    <location>
        <begin position="619"/>
        <end position="740"/>
    </location>
</feature>
<dbReference type="Proteomes" id="UP000594262">
    <property type="component" value="Unplaced"/>
</dbReference>
<comment type="cofactor">
    <cofactor evidence="1">
        <name>FAD</name>
        <dbReference type="ChEBI" id="CHEBI:57692"/>
    </cofactor>
</comment>
<evidence type="ECO:0000256" key="1">
    <source>
        <dbReference type="ARBA" id="ARBA00001974"/>
    </source>
</evidence>
<dbReference type="Pfam" id="PF01636">
    <property type="entry name" value="APH"/>
    <property type="match status" value="1"/>
</dbReference>
<dbReference type="Gene3D" id="2.40.110.10">
    <property type="entry name" value="Butyryl-CoA Dehydrogenase, subunit A, domain 2"/>
    <property type="match status" value="1"/>
</dbReference>
<dbReference type="InterPro" id="IPR002575">
    <property type="entry name" value="Aminoglycoside_PTrfase"/>
</dbReference>
<dbReference type="Pfam" id="PF00702">
    <property type="entry name" value="Hydrolase"/>
    <property type="match status" value="1"/>
</dbReference>
<dbReference type="Gene3D" id="1.10.150.240">
    <property type="entry name" value="Putative phosphatase, domain 2"/>
    <property type="match status" value="1"/>
</dbReference>
<dbReference type="Gene3D" id="3.40.50.1000">
    <property type="entry name" value="HAD superfamily/HAD-like"/>
    <property type="match status" value="1"/>
</dbReference>
<evidence type="ECO:0000256" key="2">
    <source>
        <dbReference type="ARBA" id="ARBA00009347"/>
    </source>
</evidence>
<keyword evidence="5" id="KW-0007">Acetylation</keyword>
<feature type="domain" description="Acyl-CoA dehydrogenase/oxidase C-terminal" evidence="7">
    <location>
        <begin position="857"/>
        <end position="1005"/>
    </location>
</feature>
<evidence type="ECO:0000259" key="9">
    <source>
        <dbReference type="Pfam" id="PF02770"/>
    </source>
</evidence>
<dbReference type="PANTHER" id="PTHR47829:SF3">
    <property type="entry name" value="AMINOGLYCOSIDE PHOSPHOTRANSFERASE DOMAIN-CONTAINING PROTEIN"/>
    <property type="match status" value="1"/>
</dbReference>
<feature type="domain" description="Acyl-CoA oxidase/dehydrogenase middle" evidence="9">
    <location>
        <begin position="744"/>
        <end position="845"/>
    </location>
</feature>
<dbReference type="OrthoDB" id="434771at2759"/>
<dbReference type="SUPFAM" id="SSF56645">
    <property type="entry name" value="Acyl-CoA dehydrogenase NM domain-like"/>
    <property type="match status" value="1"/>
</dbReference>
<dbReference type="GO" id="GO:0016627">
    <property type="term" value="F:oxidoreductase activity, acting on the CH-CH group of donors"/>
    <property type="evidence" value="ECO:0007669"/>
    <property type="project" value="InterPro"/>
</dbReference>
<dbReference type="Gene3D" id="3.90.1200.10">
    <property type="match status" value="1"/>
</dbReference>
<dbReference type="Pfam" id="PF02770">
    <property type="entry name" value="Acyl-CoA_dh_M"/>
    <property type="match status" value="1"/>
</dbReference>
<reference evidence="11" key="1">
    <citation type="submission" date="2021-01" db="UniProtKB">
        <authorList>
            <consortium name="EnsemblMetazoa"/>
        </authorList>
    </citation>
    <scope>IDENTIFICATION</scope>
</reference>
<dbReference type="InterPro" id="IPR036250">
    <property type="entry name" value="AcylCo_DH-like_C"/>
</dbReference>
<feature type="domain" description="Aminoglycoside phosphotransferase" evidence="8">
    <location>
        <begin position="277"/>
        <end position="489"/>
    </location>
</feature>
<dbReference type="InterPro" id="IPR041726">
    <property type="entry name" value="ACAD10_11_N"/>
</dbReference>
<dbReference type="InterPro" id="IPR011945">
    <property type="entry name" value="HAD-SF_ppase_IA/epoxid_hydro_N"/>
</dbReference>
<evidence type="ECO:0000256" key="3">
    <source>
        <dbReference type="ARBA" id="ARBA00022630"/>
    </source>
</evidence>
<evidence type="ECO:0000259" key="10">
    <source>
        <dbReference type="Pfam" id="PF02771"/>
    </source>
</evidence>
<dbReference type="GO" id="GO:0050660">
    <property type="term" value="F:flavin adenine dinucleotide binding"/>
    <property type="evidence" value="ECO:0007669"/>
    <property type="project" value="InterPro"/>
</dbReference>
<dbReference type="RefSeq" id="XP_066931680.1">
    <property type="nucleotide sequence ID" value="XM_067075579.1"/>
</dbReference>
<organism evidence="11 12">
    <name type="scientific">Clytia hemisphaerica</name>
    <dbReference type="NCBI Taxonomy" id="252671"/>
    <lineage>
        <taxon>Eukaryota</taxon>
        <taxon>Metazoa</taxon>
        <taxon>Cnidaria</taxon>
        <taxon>Hydrozoa</taxon>
        <taxon>Hydroidolina</taxon>
        <taxon>Leptothecata</taxon>
        <taxon>Obeliida</taxon>
        <taxon>Clytiidae</taxon>
        <taxon>Clytia</taxon>
    </lineage>
</organism>
<accession>A0A7M5WXT9</accession>
<dbReference type="InterPro" id="IPR009075">
    <property type="entry name" value="AcylCo_DH/oxidase_C"/>
</dbReference>
<dbReference type="InterPro" id="IPR046373">
    <property type="entry name" value="Acyl-CoA_Oxase/DH_mid-dom_sf"/>
</dbReference>
<dbReference type="PRINTS" id="PR00413">
    <property type="entry name" value="HADHALOGNASE"/>
</dbReference>
<dbReference type="InterPro" id="IPR013786">
    <property type="entry name" value="AcylCoA_DH/ox_N"/>
</dbReference>
<comment type="similarity">
    <text evidence="2">Belongs to the acyl-CoA dehydrogenase family.</text>
</comment>
<dbReference type="CDD" id="cd05154">
    <property type="entry name" value="ACAD10_11_N-like"/>
    <property type="match status" value="1"/>
</dbReference>
<dbReference type="SFLD" id="SFLDS00003">
    <property type="entry name" value="Haloacid_Dehalogenase"/>
    <property type="match status" value="1"/>
</dbReference>
<dbReference type="InterPro" id="IPR011009">
    <property type="entry name" value="Kinase-like_dom_sf"/>
</dbReference>
<dbReference type="InterPro" id="IPR006439">
    <property type="entry name" value="HAD-SF_hydro_IA"/>
</dbReference>
<dbReference type="NCBIfam" id="TIGR01509">
    <property type="entry name" value="HAD-SF-IA-v3"/>
    <property type="match status" value="1"/>
</dbReference>
<dbReference type="PANTHER" id="PTHR47829">
    <property type="entry name" value="HYDROLASE, PUTATIVE (AFU_ORTHOLOGUE AFUA_1G12880)-RELATED"/>
    <property type="match status" value="1"/>
</dbReference>
<dbReference type="FunFam" id="1.20.140.10:FF:000018">
    <property type="entry name" value="Acyl-CoA dehydrogenase family member 10"/>
    <property type="match status" value="1"/>
</dbReference>
<dbReference type="GeneID" id="136819333"/>
<evidence type="ECO:0000256" key="6">
    <source>
        <dbReference type="ARBA" id="ARBA00023002"/>
    </source>
</evidence>
<sequence length="1016" mass="113870">MMLRVLQSGTKRIPKFKMTSNSNKFHQQHAKKAVIFDMGGVIIPTPVPLVQAFAVKNNLNPKQMDDLLFKGGDESLWGQLECGLINTKVFGELLTKRSSELFGRECKDEIISKMISDQKYYQPYPEMMSAIQTLKNHGIKTALLTNNFLLENGESVLFMKNDFDVVVESAIEQIRKPNPRIYEIALERLSVHPEEAVFLDDLGVNLKAAKALGISTIKVSDTNSALKELSDVVNISFENIVSGTIDVSKQHQLPLDSLQNYLESDIGLQDDGSGIILRKFKHGQSNPTYYLKFGGKEMVLRKKPPGKLLPSAHAVEREYRVMKALGENGVPMPNLLALCEDNSVVGTPFYLMDYVRGRIFSDSVPKDVSPEELRTIYNSLNDVLQKIHSVDVEKAGLQDYGKPGNYVKRQIDRWSKQYEASKTEERPLMNRLMNWLKENAPSTDKSSVVHGDFRIDNCIFDENSSKVLAVLDWELSTLGDPLSDLAYSCIIHHLPQNFPLFPGLQGIDFKATGVPTEEEIVNKYCKDMNIKEIKDWNAYMAFSFFRIAAIAQGVYKRSLQGQASSDKAKGIGGLVTMCADIGCTFIDREETKRSKESGSSSEQQMIFSIDGLRPPVRKIYDDLIQFLDTEVYPREKEIMAERPENVRWTVHPLLEELKEKAKSQGLWNLFIPAETDPEQKYGAGFTNVEYALFCEQMGKCLYAPEVFNCSAPDTGNMEVLIKYGTKEQKEKWLTPLLDGKIRSCFGMTEPQVASSDASNIESRIEKHGDEYVINGRKWWTSGANHPDCKICVFMGKTDFTADRTKQQSMILVPMDAPGVKVIRPLTVFGFDDAPHGHAEVEFTDVRVPASNILLGEGRGFEIAQGRLGPGRIHHCMRLIGYAERALDMMIERTSSRVAFGAPILKQGTIQSDIAESRMEIEQARLLTLKAAHMMDTVGNKKAAKEIAMIKVVAPRMAQAVIDRAMQSFGGMGLSGDTPLAGLFIWARVLRLADGPDEVHKRSIARMEIAQQLKGRL</sequence>
<dbReference type="SUPFAM" id="SSF47203">
    <property type="entry name" value="Acyl-CoA dehydrogenase C-terminal domain-like"/>
    <property type="match status" value="1"/>
</dbReference>
<dbReference type="InterPro" id="IPR036412">
    <property type="entry name" value="HAD-like_sf"/>
</dbReference>
<dbReference type="InterPro" id="IPR023214">
    <property type="entry name" value="HAD_sf"/>
</dbReference>
<keyword evidence="12" id="KW-1185">Reference proteome</keyword>
<dbReference type="EnsemblMetazoa" id="CLYHEMT014311.1">
    <property type="protein sequence ID" value="CLYHEMP014311.1"/>
    <property type="gene ID" value="CLYHEMG014311"/>
</dbReference>
<dbReference type="Pfam" id="PF02771">
    <property type="entry name" value="Acyl-CoA_dh_N"/>
    <property type="match status" value="1"/>
</dbReference>
<dbReference type="SFLD" id="SFLDG01129">
    <property type="entry name" value="C1.5:_HAD__Beta-PGM__Phosphata"/>
    <property type="match status" value="1"/>
</dbReference>
<dbReference type="InterPro" id="IPR006091">
    <property type="entry name" value="Acyl-CoA_Oxase/DH_mid-dom"/>
</dbReference>
<dbReference type="AlphaFoldDB" id="A0A7M5WXT9"/>
<evidence type="ECO:0000313" key="11">
    <source>
        <dbReference type="EnsemblMetazoa" id="CLYHEMP014311.1"/>
    </source>
</evidence>
<dbReference type="SUPFAM" id="SSF56784">
    <property type="entry name" value="HAD-like"/>
    <property type="match status" value="1"/>
</dbReference>
<evidence type="ECO:0000313" key="12">
    <source>
        <dbReference type="Proteomes" id="UP000594262"/>
    </source>
</evidence>
<evidence type="ECO:0008006" key="13">
    <source>
        <dbReference type="Google" id="ProtNLM"/>
    </source>
</evidence>
<evidence type="ECO:0000259" key="8">
    <source>
        <dbReference type="Pfam" id="PF01636"/>
    </source>
</evidence>
<dbReference type="Gene3D" id="1.10.540.10">
    <property type="entry name" value="Acyl-CoA dehydrogenase/oxidase, N-terminal domain"/>
    <property type="match status" value="1"/>
</dbReference>
<dbReference type="InterPro" id="IPR037069">
    <property type="entry name" value="AcylCoA_DH/ox_N_sf"/>
</dbReference>
<dbReference type="CDD" id="cd02603">
    <property type="entry name" value="HAD_sEH-N_like"/>
    <property type="match status" value="1"/>
</dbReference>
<dbReference type="InterPro" id="IPR052898">
    <property type="entry name" value="ACAD10-like"/>
</dbReference>
<dbReference type="InterPro" id="IPR009100">
    <property type="entry name" value="AcylCoA_DH/oxidase_NM_dom_sf"/>
</dbReference>
<dbReference type="Gene3D" id="1.20.140.10">
    <property type="entry name" value="Butyryl-CoA Dehydrogenase, subunit A, domain 3"/>
    <property type="match status" value="1"/>
</dbReference>
<proteinExistence type="inferred from homology"/>
<evidence type="ECO:0000259" key="7">
    <source>
        <dbReference type="Pfam" id="PF00441"/>
    </source>
</evidence>
<protein>
    <recommendedName>
        <fullName evidence="13">Acyl-CoA dehydrogenase family member 10</fullName>
    </recommendedName>
</protein>
<keyword evidence="3" id="KW-0285">Flavoprotein</keyword>
<dbReference type="Gene3D" id="3.30.200.20">
    <property type="entry name" value="Phosphorylase Kinase, domain 1"/>
    <property type="match status" value="1"/>
</dbReference>
<dbReference type="SUPFAM" id="SSF56112">
    <property type="entry name" value="Protein kinase-like (PK-like)"/>
    <property type="match status" value="1"/>
</dbReference>
<keyword evidence="6" id="KW-0560">Oxidoreductase</keyword>
<dbReference type="NCBIfam" id="TIGR02247">
    <property type="entry name" value="HAD-1A3-hyp"/>
    <property type="match status" value="1"/>
</dbReference>
<keyword evidence="4" id="KW-0274">FAD</keyword>
<evidence type="ECO:0000256" key="5">
    <source>
        <dbReference type="ARBA" id="ARBA00022990"/>
    </source>
</evidence>
<dbReference type="FunFam" id="2.40.110.10:FF:000002">
    <property type="entry name" value="Acyl-CoA dehydrogenase fadE12"/>
    <property type="match status" value="1"/>
</dbReference>